<dbReference type="Proteomes" id="UP000326396">
    <property type="component" value="Linkage Group LG2"/>
</dbReference>
<dbReference type="EMBL" id="SZYD01000012">
    <property type="protein sequence ID" value="KAD4585918.1"/>
    <property type="molecule type" value="Genomic_DNA"/>
</dbReference>
<accession>A0A5N6NG64</accession>
<dbReference type="AlphaFoldDB" id="A0A5N6NG64"/>
<keyword evidence="3" id="KW-1185">Reference proteome</keyword>
<evidence type="ECO:0000313" key="2">
    <source>
        <dbReference type="EMBL" id="KAD4585918.1"/>
    </source>
</evidence>
<proteinExistence type="predicted"/>
<evidence type="ECO:0000256" key="1">
    <source>
        <dbReference type="SAM" id="MobiDB-lite"/>
    </source>
</evidence>
<gene>
    <name evidence="2" type="ORF">E3N88_23519</name>
</gene>
<name>A0A5N6NG64_9ASTR</name>
<sequence length="104" mass="11539">MGKRARGCHSLGQSGHDRRTCPALRGTNKASSSSSYKYKKDEKTIERLEKSFSTEKKDEGIMWNSIGMLNGLLLANIRSNIANLSDLLDDTGEGVEIARDYMVN</sequence>
<evidence type="ECO:0000313" key="3">
    <source>
        <dbReference type="Proteomes" id="UP000326396"/>
    </source>
</evidence>
<reference evidence="2 3" key="1">
    <citation type="submission" date="2019-05" db="EMBL/GenBank/DDBJ databases">
        <title>Mikania micrantha, genome provides insights into the molecular mechanism of rapid growth.</title>
        <authorList>
            <person name="Liu B."/>
        </authorList>
    </citation>
    <scope>NUCLEOTIDE SEQUENCE [LARGE SCALE GENOMIC DNA]</scope>
    <source>
        <strain evidence="2">NLD-2019</strain>
        <tissue evidence="2">Leaf</tissue>
    </source>
</reference>
<organism evidence="2 3">
    <name type="scientific">Mikania micrantha</name>
    <name type="common">bitter vine</name>
    <dbReference type="NCBI Taxonomy" id="192012"/>
    <lineage>
        <taxon>Eukaryota</taxon>
        <taxon>Viridiplantae</taxon>
        <taxon>Streptophyta</taxon>
        <taxon>Embryophyta</taxon>
        <taxon>Tracheophyta</taxon>
        <taxon>Spermatophyta</taxon>
        <taxon>Magnoliopsida</taxon>
        <taxon>eudicotyledons</taxon>
        <taxon>Gunneridae</taxon>
        <taxon>Pentapetalae</taxon>
        <taxon>asterids</taxon>
        <taxon>campanulids</taxon>
        <taxon>Asterales</taxon>
        <taxon>Asteraceae</taxon>
        <taxon>Asteroideae</taxon>
        <taxon>Heliantheae alliance</taxon>
        <taxon>Eupatorieae</taxon>
        <taxon>Mikania</taxon>
    </lineage>
</organism>
<protein>
    <submittedName>
        <fullName evidence="2">Uncharacterized protein</fullName>
    </submittedName>
</protein>
<feature type="region of interest" description="Disordered" evidence="1">
    <location>
        <begin position="1"/>
        <end position="40"/>
    </location>
</feature>
<comment type="caution">
    <text evidence="2">The sequence shown here is derived from an EMBL/GenBank/DDBJ whole genome shotgun (WGS) entry which is preliminary data.</text>
</comment>